<accession>A0ABQ8XSE3</accession>
<gene>
    <name evidence="1" type="ORF">M0813_28625</name>
</gene>
<proteinExistence type="predicted"/>
<reference evidence="1" key="1">
    <citation type="submission" date="2022-08" db="EMBL/GenBank/DDBJ databases">
        <title>Novel sulfate-reducing endosymbionts in the free-living metamonad Anaeramoeba.</title>
        <authorList>
            <person name="Jerlstrom-Hultqvist J."/>
            <person name="Cepicka I."/>
            <person name="Gallot-Lavallee L."/>
            <person name="Salas-Leiva D."/>
            <person name="Curtis B.A."/>
            <person name="Zahonova K."/>
            <person name="Pipaliya S."/>
            <person name="Dacks J."/>
            <person name="Roger A.J."/>
        </authorList>
    </citation>
    <scope>NUCLEOTIDE SEQUENCE</scope>
    <source>
        <strain evidence="1">Schooner1</strain>
    </source>
</reference>
<evidence type="ECO:0000313" key="1">
    <source>
        <dbReference type="EMBL" id="KAJ6235344.1"/>
    </source>
</evidence>
<dbReference type="EMBL" id="JAOAOG010000260">
    <property type="protein sequence ID" value="KAJ6235344.1"/>
    <property type="molecule type" value="Genomic_DNA"/>
</dbReference>
<sequence length="215" mass="25458">MKEIIEGMIDDYFSMEREKVGSRKHTNLTWFGSSGCGKTRMSKCIFFQQSFQNIFDKKMQSCKNSIKKEEKKLKINNLIHSFLNFKKHHLFLYNSFLQNPVTHDELREPKKSLFYRILMAISQAIQTETQITLSDCEHIDKLSEIFEPIQETIILKKKTNTNTNTYNYSYNNNNNNNIFDNNENIQKKDWIMIIIIFDETNETLNKGNENTTQVL</sequence>
<name>A0ABQ8XSE3_9EUKA</name>
<comment type="caution">
    <text evidence="1">The sequence shown here is derived from an EMBL/GenBank/DDBJ whole genome shotgun (WGS) entry which is preliminary data.</text>
</comment>
<evidence type="ECO:0000313" key="2">
    <source>
        <dbReference type="Proteomes" id="UP001150062"/>
    </source>
</evidence>
<organism evidence="1 2">
    <name type="scientific">Anaeramoeba flamelloides</name>
    <dbReference type="NCBI Taxonomy" id="1746091"/>
    <lineage>
        <taxon>Eukaryota</taxon>
        <taxon>Metamonada</taxon>
        <taxon>Anaeramoebidae</taxon>
        <taxon>Anaeramoeba</taxon>
    </lineage>
</organism>
<keyword evidence="2" id="KW-1185">Reference proteome</keyword>
<dbReference type="Proteomes" id="UP001150062">
    <property type="component" value="Unassembled WGS sequence"/>
</dbReference>
<protein>
    <submittedName>
        <fullName evidence="1">Uncharacterized protein</fullName>
    </submittedName>
</protein>